<dbReference type="Gramene" id="OE9A031982T1">
    <property type="protein sequence ID" value="OE9A031982C1"/>
    <property type="gene ID" value="OE9A031982"/>
</dbReference>
<evidence type="ECO:0000256" key="1">
    <source>
        <dbReference type="SAM" id="MobiDB-lite"/>
    </source>
</evidence>
<comment type="caution">
    <text evidence="2">The sequence shown here is derived from an EMBL/GenBank/DDBJ whole genome shotgun (WGS) entry which is preliminary data.</text>
</comment>
<dbReference type="OrthoDB" id="1104229at2759"/>
<sequence>MMTVEGKAAVDMAAEVRISAYNEKIDINNHHSIPRDSWDNDQDPDAPAATHIQDKDRKSPAAAATGAGGDNHA</sequence>
<dbReference type="EMBL" id="CACTIH010005504">
    <property type="protein sequence ID" value="CAA2995570.1"/>
    <property type="molecule type" value="Genomic_DNA"/>
</dbReference>
<gene>
    <name evidence="2" type="ORF">OLEA9_A031982</name>
</gene>
<dbReference type="Proteomes" id="UP000594638">
    <property type="component" value="Unassembled WGS sequence"/>
</dbReference>
<organism evidence="2 3">
    <name type="scientific">Olea europaea subsp. europaea</name>
    <dbReference type="NCBI Taxonomy" id="158383"/>
    <lineage>
        <taxon>Eukaryota</taxon>
        <taxon>Viridiplantae</taxon>
        <taxon>Streptophyta</taxon>
        <taxon>Embryophyta</taxon>
        <taxon>Tracheophyta</taxon>
        <taxon>Spermatophyta</taxon>
        <taxon>Magnoliopsida</taxon>
        <taxon>eudicotyledons</taxon>
        <taxon>Gunneridae</taxon>
        <taxon>Pentapetalae</taxon>
        <taxon>asterids</taxon>
        <taxon>lamiids</taxon>
        <taxon>Lamiales</taxon>
        <taxon>Oleaceae</taxon>
        <taxon>Oleeae</taxon>
        <taxon>Olea</taxon>
    </lineage>
</organism>
<evidence type="ECO:0000313" key="2">
    <source>
        <dbReference type="EMBL" id="CAA2995570.1"/>
    </source>
</evidence>
<keyword evidence="3" id="KW-1185">Reference proteome</keyword>
<evidence type="ECO:0000313" key="3">
    <source>
        <dbReference type="Proteomes" id="UP000594638"/>
    </source>
</evidence>
<dbReference type="AlphaFoldDB" id="A0A8S0ST28"/>
<feature type="region of interest" description="Disordered" evidence="1">
    <location>
        <begin position="30"/>
        <end position="73"/>
    </location>
</feature>
<name>A0A8S0ST28_OLEEU</name>
<proteinExistence type="predicted"/>
<reference evidence="2 3" key="1">
    <citation type="submission" date="2019-12" db="EMBL/GenBank/DDBJ databases">
        <authorList>
            <person name="Alioto T."/>
            <person name="Alioto T."/>
            <person name="Gomez Garrido J."/>
        </authorList>
    </citation>
    <scope>NUCLEOTIDE SEQUENCE [LARGE SCALE GENOMIC DNA]</scope>
</reference>
<accession>A0A8S0ST28</accession>
<protein>
    <submittedName>
        <fullName evidence="2">Uncharacterized protein</fullName>
    </submittedName>
</protein>